<comment type="caution">
    <text evidence="1">The sequence shown here is derived from an EMBL/GenBank/DDBJ whole genome shotgun (WGS) entry which is preliminary data.</text>
</comment>
<dbReference type="Proteomes" id="UP000434639">
    <property type="component" value="Unassembled WGS sequence"/>
</dbReference>
<sequence>MTTEKTWQPYIYLNSSESAQAYLEKIYKRTAGLNSTELSYQNSCSFMYYLMHAESFYTQAGEAPPSIKPMLLFYGLTQLVKACLLTRDPGYPETTSVLAHGVTTRKKKKQDYLFLKDEIRIQKNGLLHHSAGTLFGIIELSKDRFSMEDLLRRIPEMERCFQLLGQKRKTFYLTDKNGLLCLPSEAAVAYHLSEQRLAEMIGHHTGLKPSETNGCWGFEKKDLSPFITSLFSYHHETGQYSLPADKEELLVLPELLTHYLLLYNLSMISRYETEWWYDLIQNRSSNDYIYIRRFMEITAWKIPVLVWEYLAEEGGLAR</sequence>
<dbReference type="RefSeq" id="WP_155114216.1">
    <property type="nucleotide sequence ID" value="NZ_WMIB01000038.1"/>
</dbReference>
<dbReference type="OrthoDB" id="2380109at2"/>
<gene>
    <name evidence="1" type="ORF">GKZ89_20190</name>
</gene>
<dbReference type="InterPro" id="IPR026988">
    <property type="entry name" value="YaaC-like"/>
</dbReference>
<accession>A0A7X2S9M7</accession>
<reference evidence="1 2" key="1">
    <citation type="journal article" date="2017" name="Int. J. Syst. Evol. Microbiol.">
        <title>Bacillus mangrovi sp. nov., isolated from a sediment sample from a mangrove forest.</title>
        <authorList>
            <person name="Gupta V."/>
            <person name="Singh P.K."/>
            <person name="Korpole S."/>
            <person name="Tanuku N.R.S."/>
            <person name="Pinnaka A.K."/>
        </authorList>
    </citation>
    <scope>NUCLEOTIDE SEQUENCE [LARGE SCALE GENOMIC DNA]</scope>
    <source>
        <strain evidence="1 2">KCTC 33872</strain>
    </source>
</reference>
<evidence type="ECO:0008006" key="3">
    <source>
        <dbReference type="Google" id="ProtNLM"/>
    </source>
</evidence>
<dbReference type="AlphaFoldDB" id="A0A7X2S9M7"/>
<organism evidence="1 2">
    <name type="scientific">Metabacillus mangrovi</name>
    <dbReference type="NCBI Taxonomy" id="1491830"/>
    <lineage>
        <taxon>Bacteria</taxon>
        <taxon>Bacillati</taxon>
        <taxon>Bacillota</taxon>
        <taxon>Bacilli</taxon>
        <taxon>Bacillales</taxon>
        <taxon>Bacillaceae</taxon>
        <taxon>Metabacillus</taxon>
    </lineage>
</organism>
<evidence type="ECO:0000313" key="1">
    <source>
        <dbReference type="EMBL" id="MTH55718.1"/>
    </source>
</evidence>
<protein>
    <recommendedName>
        <fullName evidence="3">YaaC-like Protein</fullName>
    </recommendedName>
</protein>
<evidence type="ECO:0000313" key="2">
    <source>
        <dbReference type="Proteomes" id="UP000434639"/>
    </source>
</evidence>
<proteinExistence type="predicted"/>
<name>A0A7X2S9M7_9BACI</name>
<dbReference type="Pfam" id="PF14175">
    <property type="entry name" value="YaaC"/>
    <property type="match status" value="1"/>
</dbReference>
<dbReference type="EMBL" id="WMIB01000038">
    <property type="protein sequence ID" value="MTH55718.1"/>
    <property type="molecule type" value="Genomic_DNA"/>
</dbReference>
<keyword evidence="2" id="KW-1185">Reference proteome</keyword>